<feature type="region of interest" description="Disordered" evidence="8">
    <location>
        <begin position="428"/>
        <end position="452"/>
    </location>
</feature>
<evidence type="ECO:0000313" key="11">
    <source>
        <dbReference type="Proteomes" id="UP001491310"/>
    </source>
</evidence>
<dbReference type="PANTHER" id="PTHR48012:SF26">
    <property type="entry name" value="SERINE_THREONINE-PROTEIN KINASE DDB_G0283821-RELATED"/>
    <property type="match status" value="1"/>
</dbReference>
<dbReference type="InterPro" id="IPR001245">
    <property type="entry name" value="Ser-Thr/Tyr_kinase_cat_dom"/>
</dbReference>
<dbReference type="InterPro" id="IPR008271">
    <property type="entry name" value="Ser/Thr_kinase_AS"/>
</dbReference>
<dbReference type="Pfam" id="PF00069">
    <property type="entry name" value="Pkinase"/>
    <property type="match status" value="1"/>
</dbReference>
<keyword evidence="11" id="KW-1185">Reference proteome</keyword>
<evidence type="ECO:0000256" key="8">
    <source>
        <dbReference type="SAM" id="MobiDB-lite"/>
    </source>
</evidence>
<dbReference type="InterPro" id="IPR016024">
    <property type="entry name" value="ARM-type_fold"/>
</dbReference>
<dbReference type="InterPro" id="IPR000719">
    <property type="entry name" value="Prot_kinase_dom"/>
</dbReference>
<evidence type="ECO:0000259" key="9">
    <source>
        <dbReference type="PROSITE" id="PS50011"/>
    </source>
</evidence>
<dbReference type="CDD" id="cd06627">
    <property type="entry name" value="STKc_Cdc7_like"/>
    <property type="match status" value="1"/>
</dbReference>
<keyword evidence="6 7" id="KW-0067">ATP-binding</keyword>
<evidence type="ECO:0000256" key="7">
    <source>
        <dbReference type="PROSITE-ProRule" id="PRU10141"/>
    </source>
</evidence>
<dbReference type="PRINTS" id="PR00109">
    <property type="entry name" value="TYRKINASE"/>
</dbReference>
<feature type="region of interest" description="Disordered" evidence="8">
    <location>
        <begin position="745"/>
        <end position="793"/>
    </location>
</feature>
<feature type="compositionally biased region" description="Basic and acidic residues" evidence="8">
    <location>
        <begin position="365"/>
        <end position="377"/>
    </location>
</feature>
<evidence type="ECO:0000313" key="10">
    <source>
        <dbReference type="EMBL" id="KAK9916921.1"/>
    </source>
</evidence>
<organism evidence="10 11">
    <name type="scientific">Coccomyxa subellipsoidea</name>
    <dbReference type="NCBI Taxonomy" id="248742"/>
    <lineage>
        <taxon>Eukaryota</taxon>
        <taxon>Viridiplantae</taxon>
        <taxon>Chlorophyta</taxon>
        <taxon>core chlorophytes</taxon>
        <taxon>Trebouxiophyceae</taxon>
        <taxon>Trebouxiophyceae incertae sedis</taxon>
        <taxon>Coccomyxaceae</taxon>
        <taxon>Coccomyxa</taxon>
    </lineage>
</organism>
<feature type="compositionally biased region" description="Low complexity" evidence="8">
    <location>
        <begin position="781"/>
        <end position="793"/>
    </location>
</feature>
<sequence length="1189" mass="126155">MGRLNSSPAAALGPSSRTSTQDEEIESPSVAGSKGLLSDKYTLGEELGRGAYGQVFKGTDVRTGDHVAIKQMSLAGISQDNLTGIMGEIDLLKNLNHRNIVKYVGSFKTRTHLYIILEYMEKGSLSDVIRPSKFGAFPEPLVAVYIGHVLQGLAYLHQQGVVHRDIKGANILTGNEGVVKLADFGVAAKLTELEDGGDSLRVSVVGTPYWMAPEVIEMTCVTAAADIWSVGCLAIELLTGQPPYFDLQPMSALFRIVQDEHPSLPDSISLDMADFLLACFQKDPQRRPDARALLGHAWLRAQRATLRASWSRTVAARARPRTDAHASVSSVVERILRADSEESAANGLASDSDSQQSEQAPAAAMRKDSAKSMESRLAKPVAEQDLQRISTKNGTSISMDRLPQRPSLLGNALQQSSSMADLEGGLVTPAQQREPQRSGALRSRPPPLDTTQQGLAAAPHMLAGSGPLGTLLAQLGSSSLQHPATAGQDVDLLGWLRERDQQSGGAAVGSPKPTGAVAPDAGSSAPKHQQAAEVRRLVAALRPAGRGGGAGGAASARDSPMVDACQQLTALFAEHPDRRATFLAQDGIVAIIELLEERSHKVALAALELANAVVANDAAALEAACLLGLVPAVTRYCFSAWPTPLRAQAATFVHSLCHTSLATARMFVACQGIPVLVSLVEDRFGECGYLTHTGIKCVWHVLELHGAAALNHLCRLLAADGFPFRLLRALNSIATDMLASPTALQAHAQESPAESRYAASEASTSSVAEDTTSMDEEVHSRAASNSQASSSRGATRLSAIGLNSYFKPGRPPGGSGGDAFSPAPPPQQQQRVRQERSSAKGVPSHRRGGSWAASAHDAAPDLIDTAGNLLLVLAHGDSVVKSVLGRRDTLLAMFEVMRKVNAATLLKCLKCLKLLTFDPALLQPLQDAGSIPVLLPYLGRRHSSAIQLEALHALYNLCKISRTRQEAAAVAGIVPYLAALADPAVQAGGDGAGAQLRPLAVSLLCGMAHSTQRTRAELWAQNGLDLLLNLLKQQTWQGQALDALAAWLAEDGARVEPRLASREACQRFVALFAAYAPAGDSEALSRLLDAFLRILRRSSRITVEVGQGGLAPLVVAMLGRAGALTQLQLLQVLRTLYEFHPHPKQFVVQHGLAECLRGLAQGGRGASQSVLVRKQALSILQALQVHTAV</sequence>
<keyword evidence="4 7" id="KW-0547">Nucleotide-binding</keyword>
<dbReference type="InterPro" id="IPR000225">
    <property type="entry name" value="Armadillo"/>
</dbReference>
<comment type="caution">
    <text evidence="10">The sequence shown here is derived from an EMBL/GenBank/DDBJ whole genome shotgun (WGS) entry which is preliminary data.</text>
</comment>
<reference evidence="10 11" key="1">
    <citation type="journal article" date="2024" name="Nat. Commun.">
        <title>Phylogenomics reveals the evolutionary origins of lichenization in chlorophyte algae.</title>
        <authorList>
            <person name="Puginier C."/>
            <person name="Libourel C."/>
            <person name="Otte J."/>
            <person name="Skaloud P."/>
            <person name="Haon M."/>
            <person name="Grisel S."/>
            <person name="Petersen M."/>
            <person name="Berrin J.G."/>
            <person name="Delaux P.M."/>
            <person name="Dal Grande F."/>
            <person name="Keller J."/>
        </authorList>
    </citation>
    <scope>NUCLEOTIDE SEQUENCE [LARGE SCALE GENOMIC DNA]</scope>
    <source>
        <strain evidence="10 11">SAG 216-7</strain>
    </source>
</reference>
<dbReference type="SMART" id="SM00220">
    <property type="entry name" value="S_TKc"/>
    <property type="match status" value="1"/>
</dbReference>
<dbReference type="InterPro" id="IPR050629">
    <property type="entry name" value="STE20/SPS1-PAK"/>
</dbReference>
<evidence type="ECO:0000256" key="4">
    <source>
        <dbReference type="ARBA" id="ARBA00022741"/>
    </source>
</evidence>
<evidence type="ECO:0000256" key="3">
    <source>
        <dbReference type="ARBA" id="ARBA00022679"/>
    </source>
</evidence>
<proteinExistence type="predicted"/>
<feature type="domain" description="Protein kinase" evidence="9">
    <location>
        <begin position="41"/>
        <end position="299"/>
    </location>
</feature>
<evidence type="ECO:0000256" key="1">
    <source>
        <dbReference type="ARBA" id="ARBA00012513"/>
    </source>
</evidence>
<dbReference type="PROSITE" id="PS00107">
    <property type="entry name" value="PROTEIN_KINASE_ATP"/>
    <property type="match status" value="1"/>
</dbReference>
<dbReference type="InterPro" id="IPR011009">
    <property type="entry name" value="Kinase-like_dom_sf"/>
</dbReference>
<dbReference type="PANTHER" id="PTHR48012">
    <property type="entry name" value="STERILE20-LIKE KINASE, ISOFORM B-RELATED"/>
    <property type="match status" value="1"/>
</dbReference>
<dbReference type="Proteomes" id="UP001491310">
    <property type="component" value="Unassembled WGS sequence"/>
</dbReference>
<gene>
    <name evidence="10" type="ORF">WJX75_008821</name>
</gene>
<evidence type="ECO:0000256" key="2">
    <source>
        <dbReference type="ARBA" id="ARBA00022527"/>
    </source>
</evidence>
<dbReference type="PROSITE" id="PS00108">
    <property type="entry name" value="PROTEIN_KINASE_ST"/>
    <property type="match status" value="1"/>
</dbReference>
<feature type="compositionally biased region" description="Polar residues" evidence="8">
    <location>
        <begin position="387"/>
        <end position="398"/>
    </location>
</feature>
<keyword evidence="2" id="KW-0723">Serine/threonine-protein kinase</keyword>
<feature type="binding site" evidence="7">
    <location>
        <position position="70"/>
    </location>
    <ligand>
        <name>ATP</name>
        <dbReference type="ChEBI" id="CHEBI:30616"/>
    </ligand>
</feature>
<dbReference type="EC" id="2.7.11.1" evidence="1"/>
<dbReference type="Gene3D" id="1.10.510.10">
    <property type="entry name" value="Transferase(Phosphotransferase) domain 1"/>
    <property type="match status" value="1"/>
</dbReference>
<keyword evidence="5" id="KW-0418">Kinase</keyword>
<dbReference type="SMART" id="SM00185">
    <property type="entry name" value="ARM"/>
    <property type="match status" value="3"/>
</dbReference>
<feature type="compositionally biased region" description="Low complexity" evidence="8">
    <location>
        <begin position="758"/>
        <end position="771"/>
    </location>
</feature>
<feature type="region of interest" description="Disordered" evidence="8">
    <location>
        <begin position="805"/>
        <end position="853"/>
    </location>
</feature>
<accession>A0ABR2YZ48</accession>
<evidence type="ECO:0000256" key="5">
    <source>
        <dbReference type="ARBA" id="ARBA00022777"/>
    </source>
</evidence>
<dbReference type="SUPFAM" id="SSF48371">
    <property type="entry name" value="ARM repeat"/>
    <property type="match status" value="2"/>
</dbReference>
<dbReference type="InterPro" id="IPR017441">
    <property type="entry name" value="Protein_kinase_ATP_BS"/>
</dbReference>
<feature type="region of interest" description="Disordered" evidence="8">
    <location>
        <begin position="501"/>
        <end position="532"/>
    </location>
</feature>
<feature type="region of interest" description="Disordered" evidence="8">
    <location>
        <begin position="1"/>
        <end position="32"/>
    </location>
</feature>
<dbReference type="PROSITE" id="PS50011">
    <property type="entry name" value="PROTEIN_KINASE_DOM"/>
    <property type="match status" value="1"/>
</dbReference>
<feature type="compositionally biased region" description="Low complexity" evidence="8">
    <location>
        <begin position="349"/>
        <end position="364"/>
    </location>
</feature>
<feature type="region of interest" description="Disordered" evidence="8">
    <location>
        <begin position="342"/>
        <end position="403"/>
    </location>
</feature>
<dbReference type="EMBL" id="JALJOT010000003">
    <property type="protein sequence ID" value="KAK9916921.1"/>
    <property type="molecule type" value="Genomic_DNA"/>
</dbReference>
<name>A0ABR2YZ48_9CHLO</name>
<dbReference type="InterPro" id="IPR011989">
    <property type="entry name" value="ARM-like"/>
</dbReference>
<keyword evidence="3" id="KW-0808">Transferase</keyword>
<evidence type="ECO:0000256" key="6">
    <source>
        <dbReference type="ARBA" id="ARBA00022840"/>
    </source>
</evidence>
<dbReference type="Gene3D" id="1.25.10.10">
    <property type="entry name" value="Leucine-rich Repeat Variant"/>
    <property type="match status" value="2"/>
</dbReference>
<dbReference type="SUPFAM" id="SSF56112">
    <property type="entry name" value="Protein kinase-like (PK-like)"/>
    <property type="match status" value="1"/>
</dbReference>
<protein>
    <recommendedName>
        <fullName evidence="1">non-specific serine/threonine protein kinase</fullName>
        <ecNumber evidence="1">2.7.11.1</ecNumber>
    </recommendedName>
</protein>